<evidence type="ECO:0000313" key="2">
    <source>
        <dbReference type="EMBL" id="KAJ8497301.1"/>
    </source>
</evidence>
<feature type="compositionally biased region" description="Polar residues" evidence="1">
    <location>
        <begin position="35"/>
        <end position="46"/>
    </location>
</feature>
<keyword evidence="3" id="KW-1185">Reference proteome</keyword>
<dbReference type="EMBL" id="JAQQAF010000003">
    <property type="protein sequence ID" value="KAJ8497301.1"/>
    <property type="molecule type" value="Genomic_DNA"/>
</dbReference>
<evidence type="ECO:0000313" key="3">
    <source>
        <dbReference type="Proteomes" id="UP001222027"/>
    </source>
</evidence>
<proteinExistence type="predicted"/>
<evidence type="ECO:0000256" key="1">
    <source>
        <dbReference type="SAM" id="MobiDB-lite"/>
    </source>
</evidence>
<reference evidence="2 3" key="1">
    <citation type="submission" date="2022-12" db="EMBL/GenBank/DDBJ databases">
        <title>Chromosome-scale assembly of the Ensete ventricosum genome.</title>
        <authorList>
            <person name="Dussert Y."/>
            <person name="Stocks J."/>
            <person name="Wendawek A."/>
            <person name="Woldeyes F."/>
            <person name="Nichols R.A."/>
            <person name="Borrell J.S."/>
        </authorList>
    </citation>
    <scope>NUCLEOTIDE SEQUENCE [LARGE SCALE GENOMIC DNA]</scope>
    <source>
        <strain evidence="3">cv. Maze</strain>
        <tissue evidence="2">Seeds</tissue>
    </source>
</reference>
<feature type="region of interest" description="Disordered" evidence="1">
    <location>
        <begin position="15"/>
        <end position="65"/>
    </location>
</feature>
<gene>
    <name evidence="2" type="ORF">OPV22_007853</name>
</gene>
<feature type="compositionally biased region" description="Basic and acidic residues" evidence="1">
    <location>
        <begin position="15"/>
        <end position="32"/>
    </location>
</feature>
<dbReference type="Proteomes" id="UP001222027">
    <property type="component" value="Unassembled WGS sequence"/>
</dbReference>
<protein>
    <submittedName>
        <fullName evidence="2">Uncharacterized protein</fullName>
    </submittedName>
</protein>
<comment type="caution">
    <text evidence="2">The sequence shown here is derived from an EMBL/GenBank/DDBJ whole genome shotgun (WGS) entry which is preliminary data.</text>
</comment>
<dbReference type="AlphaFoldDB" id="A0AAV8RBE4"/>
<organism evidence="2 3">
    <name type="scientific">Ensete ventricosum</name>
    <name type="common">Abyssinian banana</name>
    <name type="synonym">Musa ensete</name>
    <dbReference type="NCBI Taxonomy" id="4639"/>
    <lineage>
        <taxon>Eukaryota</taxon>
        <taxon>Viridiplantae</taxon>
        <taxon>Streptophyta</taxon>
        <taxon>Embryophyta</taxon>
        <taxon>Tracheophyta</taxon>
        <taxon>Spermatophyta</taxon>
        <taxon>Magnoliopsida</taxon>
        <taxon>Liliopsida</taxon>
        <taxon>Zingiberales</taxon>
        <taxon>Musaceae</taxon>
        <taxon>Ensete</taxon>
    </lineage>
</organism>
<name>A0AAV8RBE4_ENSVE</name>
<sequence>MTTYMRLELTWTGLGHHDASDDKRKRERERESVLASITDSTASRSPTVRRPFTGTRSTSPSPIGSAAIPRSFLSFNFLLKRLQLQVTSSKKSSLKPFCQTLTIICSICEETWKTCLADQRINCNFIFPSDSIISPICITPLLILH</sequence>
<accession>A0AAV8RBE4</accession>